<keyword evidence="1" id="KW-0472">Membrane</keyword>
<dbReference type="AlphaFoldDB" id="A0A4U5JM97"/>
<feature type="transmembrane region" description="Helical" evidence="1">
    <location>
        <begin position="67"/>
        <end position="84"/>
    </location>
</feature>
<evidence type="ECO:0000313" key="2">
    <source>
        <dbReference type="EMBL" id="TKR29661.1"/>
    </source>
</evidence>
<name>A0A4U5JM97_9GAMM</name>
<evidence type="ECO:0000313" key="3">
    <source>
        <dbReference type="Proteomes" id="UP000308707"/>
    </source>
</evidence>
<dbReference type="Proteomes" id="UP000308707">
    <property type="component" value="Unassembled WGS sequence"/>
</dbReference>
<gene>
    <name evidence="2" type="ORF">FCE95_16185</name>
</gene>
<proteinExistence type="predicted"/>
<sequence>MSIARKILPPFVGLVLGALCALLSVAVAGGGHGWNSALPFGLCALLLYPSAFVGAQTPDTRRELNSALLVAAVALDAWLAVRSLQEGLHYVVPVWPFALAWLALWFGWQGLALRSWIRAKK</sequence>
<feature type="transmembrane region" description="Helical" evidence="1">
    <location>
        <begin position="38"/>
        <end position="55"/>
    </location>
</feature>
<organism evidence="2 3">
    <name type="scientific">Luteimonas gilva</name>
    <dbReference type="NCBI Taxonomy" id="2572684"/>
    <lineage>
        <taxon>Bacteria</taxon>
        <taxon>Pseudomonadati</taxon>
        <taxon>Pseudomonadota</taxon>
        <taxon>Gammaproteobacteria</taxon>
        <taxon>Lysobacterales</taxon>
        <taxon>Lysobacteraceae</taxon>
        <taxon>Luteimonas</taxon>
    </lineage>
</organism>
<dbReference type="RefSeq" id="WP_137268064.1">
    <property type="nucleotide sequence ID" value="NZ_SZUA01000003.1"/>
</dbReference>
<accession>A0A4U5JM97</accession>
<dbReference type="EMBL" id="SZUA01000003">
    <property type="protein sequence ID" value="TKR29661.1"/>
    <property type="molecule type" value="Genomic_DNA"/>
</dbReference>
<feature type="transmembrane region" description="Helical" evidence="1">
    <location>
        <begin position="90"/>
        <end position="113"/>
    </location>
</feature>
<keyword evidence="3" id="KW-1185">Reference proteome</keyword>
<protein>
    <submittedName>
        <fullName evidence="2">Uncharacterized protein</fullName>
    </submittedName>
</protein>
<keyword evidence="1" id="KW-0812">Transmembrane</keyword>
<reference evidence="2 3" key="1">
    <citation type="submission" date="2019-04" db="EMBL/GenBank/DDBJ databases">
        <title>Reference strain of H23.</title>
        <authorList>
            <person name="Luo X."/>
        </authorList>
    </citation>
    <scope>NUCLEOTIDE SEQUENCE [LARGE SCALE GENOMIC DNA]</scope>
    <source>
        <strain evidence="2 3">H23</strain>
    </source>
</reference>
<comment type="caution">
    <text evidence="2">The sequence shown here is derived from an EMBL/GenBank/DDBJ whole genome shotgun (WGS) entry which is preliminary data.</text>
</comment>
<evidence type="ECO:0000256" key="1">
    <source>
        <dbReference type="SAM" id="Phobius"/>
    </source>
</evidence>
<keyword evidence="1" id="KW-1133">Transmembrane helix</keyword>